<feature type="compositionally biased region" description="Basic and acidic residues" evidence="1">
    <location>
        <begin position="61"/>
        <end position="75"/>
    </location>
</feature>
<name>A0A6A4KL79_APOLU</name>
<sequence>MAGNNDEFDCGVPHPYESLALMDRRRRVLQFADEFSDVAATLPEAARGRVILRARRGLWQNEKKKSKDKKKEPPTPKKKTHQMVTRQDAMQTTTLGKFSRQCLKRSIVQSPSTKGPSSKYIALAEQVYHFFTDTSPLKPEENRDKELVKQTSTVPQSPHPRTKERARSVSPLPGNSHVFKARPLNPKVFWPPDMSKPKPKPTTVPVPFNFTYVPRKVRCFKLSAESTKPIQFKARPTPTQRSLKIKLSSVVRRVAVGGEENIHCGVNHIDSKNKRNIKMEPFSFEKRDRIAKQEKEKRIKMLLEKAAAKIYKFTIPVPSFIYQRCDETSSVPSSSASISSGKSIHHHQEMETKTQFKAKPAAKPVEQGAVHPQQVQSSSHRHHGGTAQDRTQSPSSSGA</sequence>
<dbReference type="EMBL" id="WIXP02000010">
    <property type="protein sequence ID" value="KAF6203548.1"/>
    <property type="molecule type" value="Genomic_DNA"/>
</dbReference>
<dbReference type="Proteomes" id="UP000466442">
    <property type="component" value="Unassembled WGS sequence"/>
</dbReference>
<comment type="caution">
    <text evidence="2">The sequence shown here is derived from an EMBL/GenBank/DDBJ whole genome shotgun (WGS) entry which is preliminary data.</text>
</comment>
<evidence type="ECO:0000313" key="2">
    <source>
        <dbReference type="EMBL" id="KAF6203548.1"/>
    </source>
</evidence>
<feature type="compositionally biased region" description="Basic and acidic residues" evidence="1">
    <location>
        <begin position="138"/>
        <end position="148"/>
    </location>
</feature>
<dbReference type="AlphaFoldDB" id="A0A6A4KL79"/>
<feature type="region of interest" description="Disordered" evidence="1">
    <location>
        <begin position="57"/>
        <end position="86"/>
    </location>
</feature>
<protein>
    <recommendedName>
        <fullName evidence="4">TPX2 C-terminal domain-containing protein</fullName>
    </recommendedName>
</protein>
<feature type="compositionally biased region" description="Polar residues" evidence="1">
    <location>
        <begin position="388"/>
        <end position="399"/>
    </location>
</feature>
<reference evidence="2" key="1">
    <citation type="journal article" date="2021" name="Mol. Ecol. Resour.">
        <title>Apolygus lucorum genome provides insights into omnivorousness and mesophyll feeding.</title>
        <authorList>
            <person name="Liu Y."/>
            <person name="Liu H."/>
            <person name="Wang H."/>
            <person name="Huang T."/>
            <person name="Liu B."/>
            <person name="Yang B."/>
            <person name="Yin L."/>
            <person name="Li B."/>
            <person name="Zhang Y."/>
            <person name="Zhang S."/>
            <person name="Jiang F."/>
            <person name="Zhang X."/>
            <person name="Ren Y."/>
            <person name="Wang B."/>
            <person name="Wang S."/>
            <person name="Lu Y."/>
            <person name="Wu K."/>
            <person name="Fan W."/>
            <person name="Wang G."/>
        </authorList>
    </citation>
    <scope>NUCLEOTIDE SEQUENCE</scope>
    <source>
        <strain evidence="2">12Hb</strain>
    </source>
</reference>
<feature type="compositionally biased region" description="Low complexity" evidence="1">
    <location>
        <begin position="331"/>
        <end position="342"/>
    </location>
</feature>
<accession>A0A6A4KL79</accession>
<organism evidence="2 3">
    <name type="scientific">Apolygus lucorum</name>
    <name type="common">Small green plant bug</name>
    <name type="synonym">Lygocoris lucorum</name>
    <dbReference type="NCBI Taxonomy" id="248454"/>
    <lineage>
        <taxon>Eukaryota</taxon>
        <taxon>Metazoa</taxon>
        <taxon>Ecdysozoa</taxon>
        <taxon>Arthropoda</taxon>
        <taxon>Hexapoda</taxon>
        <taxon>Insecta</taxon>
        <taxon>Pterygota</taxon>
        <taxon>Neoptera</taxon>
        <taxon>Paraneoptera</taxon>
        <taxon>Hemiptera</taxon>
        <taxon>Heteroptera</taxon>
        <taxon>Panheteroptera</taxon>
        <taxon>Cimicomorpha</taxon>
        <taxon>Miridae</taxon>
        <taxon>Mirini</taxon>
        <taxon>Apolygus</taxon>
    </lineage>
</organism>
<evidence type="ECO:0000313" key="3">
    <source>
        <dbReference type="Proteomes" id="UP000466442"/>
    </source>
</evidence>
<feature type="region of interest" description="Disordered" evidence="1">
    <location>
        <begin position="134"/>
        <end position="178"/>
    </location>
</feature>
<keyword evidence="3" id="KW-1185">Reference proteome</keyword>
<evidence type="ECO:0008006" key="4">
    <source>
        <dbReference type="Google" id="ProtNLM"/>
    </source>
</evidence>
<proteinExistence type="predicted"/>
<evidence type="ECO:0000256" key="1">
    <source>
        <dbReference type="SAM" id="MobiDB-lite"/>
    </source>
</evidence>
<gene>
    <name evidence="2" type="ORF">GE061_001880</name>
</gene>
<feature type="region of interest" description="Disordered" evidence="1">
    <location>
        <begin position="331"/>
        <end position="399"/>
    </location>
</feature>
<dbReference type="OrthoDB" id="1684416at2759"/>